<evidence type="ECO:0000313" key="2">
    <source>
        <dbReference type="Proteomes" id="UP000828251"/>
    </source>
</evidence>
<dbReference type="AlphaFoldDB" id="A0A9D4AFS2"/>
<sequence>MVAMRRCDDDEGEMVVRWRCGNLKWWWNGEEMRRKGNTLVDFKPIEHQCRDIPSPMSQLWRQFAQVLGERLNVVTLRSSVTTLTTVYLSCQCWSQIRVSVGAASMSRL</sequence>
<evidence type="ECO:0000313" key="1">
    <source>
        <dbReference type="EMBL" id="KAH1114253.1"/>
    </source>
</evidence>
<name>A0A9D4AFS2_9ROSI</name>
<reference evidence="1 2" key="1">
    <citation type="journal article" date="2021" name="Plant Biotechnol. J.">
        <title>Multi-omics assisted identification of the key and species-specific regulatory components of drought-tolerant mechanisms in Gossypium stocksii.</title>
        <authorList>
            <person name="Yu D."/>
            <person name="Ke L."/>
            <person name="Zhang D."/>
            <person name="Wu Y."/>
            <person name="Sun Y."/>
            <person name="Mei J."/>
            <person name="Sun J."/>
            <person name="Sun Y."/>
        </authorList>
    </citation>
    <scope>NUCLEOTIDE SEQUENCE [LARGE SCALE GENOMIC DNA]</scope>
    <source>
        <strain evidence="2">cv. E1</strain>
        <tissue evidence="1">Leaf</tissue>
    </source>
</reference>
<keyword evidence="2" id="KW-1185">Reference proteome</keyword>
<dbReference type="EMBL" id="JAIQCV010000003">
    <property type="protein sequence ID" value="KAH1114253.1"/>
    <property type="molecule type" value="Genomic_DNA"/>
</dbReference>
<accession>A0A9D4AFS2</accession>
<gene>
    <name evidence="1" type="ORF">J1N35_007631</name>
</gene>
<dbReference type="Proteomes" id="UP000828251">
    <property type="component" value="Unassembled WGS sequence"/>
</dbReference>
<comment type="caution">
    <text evidence="1">The sequence shown here is derived from an EMBL/GenBank/DDBJ whole genome shotgun (WGS) entry which is preliminary data.</text>
</comment>
<protein>
    <submittedName>
        <fullName evidence="1">Uncharacterized protein</fullName>
    </submittedName>
</protein>
<organism evidence="1 2">
    <name type="scientific">Gossypium stocksii</name>
    <dbReference type="NCBI Taxonomy" id="47602"/>
    <lineage>
        <taxon>Eukaryota</taxon>
        <taxon>Viridiplantae</taxon>
        <taxon>Streptophyta</taxon>
        <taxon>Embryophyta</taxon>
        <taxon>Tracheophyta</taxon>
        <taxon>Spermatophyta</taxon>
        <taxon>Magnoliopsida</taxon>
        <taxon>eudicotyledons</taxon>
        <taxon>Gunneridae</taxon>
        <taxon>Pentapetalae</taxon>
        <taxon>rosids</taxon>
        <taxon>malvids</taxon>
        <taxon>Malvales</taxon>
        <taxon>Malvaceae</taxon>
        <taxon>Malvoideae</taxon>
        <taxon>Gossypium</taxon>
    </lineage>
</organism>
<proteinExistence type="predicted"/>